<evidence type="ECO:0000256" key="1">
    <source>
        <dbReference type="SAM" id="MobiDB-lite"/>
    </source>
</evidence>
<comment type="caution">
    <text evidence="2">The sequence shown here is derived from an EMBL/GenBank/DDBJ whole genome shotgun (WGS) entry which is preliminary data.</text>
</comment>
<feature type="compositionally biased region" description="Basic residues" evidence="1">
    <location>
        <begin position="40"/>
        <end position="50"/>
    </location>
</feature>
<proteinExistence type="predicted"/>
<name>A0ABD0LZ47_9CAEN</name>
<feature type="compositionally biased region" description="Basic and acidic residues" evidence="1">
    <location>
        <begin position="1"/>
        <end position="13"/>
    </location>
</feature>
<sequence>MGREANWRTERKSWRSSIQSNSLRRRQPKTARFTYSTGKQMKRSAGARKCHAPTTAHGILRLAKATASLELRKTPSSEDMRS</sequence>
<dbReference type="AlphaFoldDB" id="A0ABD0LZ47"/>
<organism evidence="2 3">
    <name type="scientific">Batillaria attramentaria</name>
    <dbReference type="NCBI Taxonomy" id="370345"/>
    <lineage>
        <taxon>Eukaryota</taxon>
        <taxon>Metazoa</taxon>
        <taxon>Spiralia</taxon>
        <taxon>Lophotrochozoa</taxon>
        <taxon>Mollusca</taxon>
        <taxon>Gastropoda</taxon>
        <taxon>Caenogastropoda</taxon>
        <taxon>Sorbeoconcha</taxon>
        <taxon>Cerithioidea</taxon>
        <taxon>Batillariidae</taxon>
        <taxon>Batillaria</taxon>
    </lineage>
</organism>
<keyword evidence="3" id="KW-1185">Reference proteome</keyword>
<evidence type="ECO:0000313" key="2">
    <source>
        <dbReference type="EMBL" id="KAK7504697.1"/>
    </source>
</evidence>
<dbReference type="Proteomes" id="UP001519460">
    <property type="component" value="Unassembled WGS sequence"/>
</dbReference>
<gene>
    <name evidence="2" type="ORF">BaRGS_00004183</name>
</gene>
<protein>
    <submittedName>
        <fullName evidence="2">Uncharacterized protein</fullName>
    </submittedName>
</protein>
<evidence type="ECO:0000313" key="3">
    <source>
        <dbReference type="Proteomes" id="UP001519460"/>
    </source>
</evidence>
<accession>A0ABD0LZ47</accession>
<feature type="region of interest" description="Disordered" evidence="1">
    <location>
        <begin position="1"/>
        <end position="50"/>
    </location>
</feature>
<reference evidence="2 3" key="1">
    <citation type="journal article" date="2023" name="Sci. Data">
        <title>Genome assembly of the Korean intertidal mud-creeper Batillaria attramentaria.</title>
        <authorList>
            <person name="Patra A.K."/>
            <person name="Ho P.T."/>
            <person name="Jun S."/>
            <person name="Lee S.J."/>
            <person name="Kim Y."/>
            <person name="Won Y.J."/>
        </authorList>
    </citation>
    <scope>NUCLEOTIDE SEQUENCE [LARGE SCALE GENOMIC DNA]</scope>
    <source>
        <strain evidence="2">Wonlab-2016</strain>
    </source>
</reference>
<dbReference type="EMBL" id="JACVVK020000014">
    <property type="protein sequence ID" value="KAK7504697.1"/>
    <property type="molecule type" value="Genomic_DNA"/>
</dbReference>